<sequence length="1090" mass="118749">MRPLLTVSFLHLLLATKLTLAVESTCPYQTANYIVHGLPQQCLAEYHKPSTLSATTQTVPPTSPDGRPTVSGATTAAEEVADSPHPTITSIASTTSISIASTPTEAPSQPPYTGTATAKPSIVGIPIPRPEDNIGSPIPETEENPPKDPDVDPDSALDSTHFLSFEEWRAQNLAKAGQGQVHQNIGERGLREPRKRPTGMNNDIDSIGDDAEIDLNFGFGTEPSQPAVGATKSAHGIPEGEIVPPRGQARSKNAGKTGKERFNYASFDCAATVHKTGPGVKKPNAILVETKETYMQIPCGEKNKFIILELCDDILVDTVVLANFEFFSSMFGEFRVSVSDRYPIKASGWKELGVFTGRNSREIQPFMVENPQIWARYMKIDFLSHYGNEYWCNLSLIRVHGTTMMEEFKAQEEAARGLQEDDVEEIVPEVVAEEIKQSIAEEVAAQSTPTEEPKAEMSVEVVRVQEPVVQKPKRVESAVPRSRYPALPPPTRYRCTTSPRLPVVFQRDSQACSAIPVTYSTAPGPAYATKSSLQLPTDHATTVEPDQKQTTTVPVNTGATRPMRSKTELHTPEASAATAEPASSVEVRPPPTKEVKPASPPPPQERVVEKVRRPSNPPAPNPPPTYIPRYTHPAYQPPPPSSHGAPTQDNFFKSIHKRLQTLESDATLSLQYIEEQSRFLRDAFAKMEKLQTAKTLKFMEKLNGTVMNELLLFRRQYDQLHQSTVIALESHRRATSLSEAELTEQLAILAEEVLYQRKFGYVQSFLLLVCILLVLFNQSQTFIESPLLNSVKAQSLSAFRHWESPPNSPPTPTASLRVPNGGMRRQASGLRHMRTQSDTLDLASASSPDLPSTKNGLTDLPTRPTISIPETPQHILPTPYATPSLEFSPPTPPRSQRTTPAGTPFTNGGGTTTPKQGHPRRIATEPPLDAWLEYPTLESVLDGSSPARPPLSASSSGSSHSRNSSLEDAQFGSGILEEGSQNGSSQGSDAKRLRRKRKGLLGRTSSDGSGSPRSGSGSRDDEDEDRLRVQGGSECGRAWSEPIGASRRSSSRSRSDDERNGGVGGYESGESGESGEEYGLEGNGEEDQEG</sequence>
<dbReference type="PROSITE" id="PS51469">
    <property type="entry name" value="SUN"/>
    <property type="match status" value="1"/>
</dbReference>
<dbReference type="InterPro" id="IPR012919">
    <property type="entry name" value="SUN_dom"/>
</dbReference>
<feature type="compositionally biased region" description="Low complexity" evidence="5">
    <location>
        <begin position="943"/>
        <end position="966"/>
    </location>
</feature>
<gene>
    <name evidence="8" type="ORF">BJ508DRAFT_329192</name>
</gene>
<reference evidence="8 9" key="1">
    <citation type="journal article" date="2018" name="Nat. Ecol. Evol.">
        <title>Pezizomycetes genomes reveal the molecular basis of ectomycorrhizal truffle lifestyle.</title>
        <authorList>
            <person name="Murat C."/>
            <person name="Payen T."/>
            <person name="Noel B."/>
            <person name="Kuo A."/>
            <person name="Morin E."/>
            <person name="Chen J."/>
            <person name="Kohler A."/>
            <person name="Krizsan K."/>
            <person name="Balestrini R."/>
            <person name="Da Silva C."/>
            <person name="Montanini B."/>
            <person name="Hainaut M."/>
            <person name="Levati E."/>
            <person name="Barry K.W."/>
            <person name="Belfiori B."/>
            <person name="Cichocki N."/>
            <person name="Clum A."/>
            <person name="Dockter R.B."/>
            <person name="Fauchery L."/>
            <person name="Guy J."/>
            <person name="Iotti M."/>
            <person name="Le Tacon F."/>
            <person name="Lindquist E.A."/>
            <person name="Lipzen A."/>
            <person name="Malagnac F."/>
            <person name="Mello A."/>
            <person name="Molinier V."/>
            <person name="Miyauchi S."/>
            <person name="Poulain J."/>
            <person name="Riccioni C."/>
            <person name="Rubini A."/>
            <person name="Sitrit Y."/>
            <person name="Splivallo R."/>
            <person name="Traeger S."/>
            <person name="Wang M."/>
            <person name="Zifcakova L."/>
            <person name="Wipf D."/>
            <person name="Zambonelli A."/>
            <person name="Paolocci F."/>
            <person name="Nowrousian M."/>
            <person name="Ottonello S."/>
            <person name="Baldrian P."/>
            <person name="Spatafora J.W."/>
            <person name="Henrissat B."/>
            <person name="Nagy L.G."/>
            <person name="Aury J.M."/>
            <person name="Wincker P."/>
            <person name="Grigoriev I.V."/>
            <person name="Bonfante P."/>
            <person name="Martin F.M."/>
        </authorList>
    </citation>
    <scope>NUCLEOTIDE SEQUENCE [LARGE SCALE GENOMIC DNA]</scope>
    <source>
        <strain evidence="8 9">RN42</strain>
    </source>
</reference>
<dbReference type="Pfam" id="PF07738">
    <property type="entry name" value="Sad1_UNC"/>
    <property type="match status" value="1"/>
</dbReference>
<dbReference type="GO" id="GO:0016020">
    <property type="term" value="C:membrane"/>
    <property type="evidence" value="ECO:0007669"/>
    <property type="project" value="InterPro"/>
</dbReference>
<keyword evidence="2" id="KW-0812">Transmembrane</keyword>
<keyword evidence="9" id="KW-1185">Reference proteome</keyword>
<feature type="domain" description="SUN" evidence="7">
    <location>
        <begin position="240"/>
        <end position="404"/>
    </location>
</feature>
<evidence type="ECO:0000313" key="9">
    <source>
        <dbReference type="Proteomes" id="UP000275078"/>
    </source>
</evidence>
<feature type="region of interest" description="Disordered" evidence="5">
    <location>
        <begin position="101"/>
        <end position="153"/>
    </location>
</feature>
<proteinExistence type="predicted"/>
<feature type="compositionally biased region" description="Low complexity" evidence="5">
    <location>
        <begin position="1001"/>
        <end position="1017"/>
    </location>
</feature>
<feature type="compositionally biased region" description="Polar residues" evidence="5">
    <location>
        <begin position="548"/>
        <end position="559"/>
    </location>
</feature>
<dbReference type="Proteomes" id="UP000275078">
    <property type="component" value="Unassembled WGS sequence"/>
</dbReference>
<keyword evidence="3" id="KW-1133">Transmembrane helix</keyword>
<feature type="compositionally biased region" description="Polar residues" evidence="5">
    <location>
        <begin position="105"/>
        <end position="118"/>
    </location>
</feature>
<dbReference type="OrthoDB" id="266334at2759"/>
<feature type="region of interest" description="Disordered" evidence="5">
    <location>
        <begin position="226"/>
        <end position="254"/>
    </location>
</feature>
<keyword evidence="6" id="KW-0732">Signal</keyword>
<evidence type="ECO:0000313" key="8">
    <source>
        <dbReference type="EMBL" id="RPA78428.1"/>
    </source>
</evidence>
<feature type="compositionally biased region" description="Polar residues" evidence="5">
    <location>
        <begin position="836"/>
        <end position="856"/>
    </location>
</feature>
<evidence type="ECO:0000256" key="2">
    <source>
        <dbReference type="ARBA" id="ARBA00022692"/>
    </source>
</evidence>
<accession>A0A3N4I150</accession>
<dbReference type="STRING" id="1160509.A0A3N4I150"/>
<evidence type="ECO:0000256" key="5">
    <source>
        <dbReference type="SAM" id="MobiDB-lite"/>
    </source>
</evidence>
<dbReference type="GO" id="GO:0012505">
    <property type="term" value="C:endomembrane system"/>
    <property type="evidence" value="ECO:0007669"/>
    <property type="project" value="UniProtKB-SubCell"/>
</dbReference>
<dbReference type="GO" id="GO:0005737">
    <property type="term" value="C:cytoplasm"/>
    <property type="evidence" value="ECO:0007669"/>
    <property type="project" value="TreeGrafter"/>
</dbReference>
<dbReference type="AlphaFoldDB" id="A0A3N4I150"/>
<feature type="compositionally biased region" description="Pro residues" evidence="5">
    <location>
        <begin position="615"/>
        <end position="626"/>
    </location>
</feature>
<feature type="region of interest" description="Disordered" evidence="5">
    <location>
        <begin position="801"/>
        <end position="922"/>
    </location>
</feature>
<protein>
    <recommendedName>
        <fullName evidence="7">SUN domain-containing protein</fullName>
    </recommendedName>
</protein>
<name>A0A3N4I150_ASCIM</name>
<feature type="region of interest" description="Disordered" evidence="5">
    <location>
        <begin position="53"/>
        <end position="89"/>
    </location>
</feature>
<dbReference type="PANTHER" id="PTHR12953:SF0">
    <property type="entry name" value="SUN DOMAIN-CONTAINING OSSIFICATION FACTOR"/>
    <property type="match status" value="1"/>
</dbReference>
<feature type="region of interest" description="Disordered" evidence="5">
    <location>
        <begin position="941"/>
        <end position="1090"/>
    </location>
</feature>
<feature type="compositionally biased region" description="Low complexity" evidence="5">
    <location>
        <begin position="894"/>
        <end position="906"/>
    </location>
</feature>
<comment type="subcellular location">
    <subcellularLocation>
        <location evidence="1">Endomembrane system</location>
    </subcellularLocation>
</comment>
<evidence type="ECO:0000256" key="3">
    <source>
        <dbReference type="ARBA" id="ARBA00022989"/>
    </source>
</evidence>
<dbReference type="Gene3D" id="2.60.120.260">
    <property type="entry name" value="Galactose-binding domain-like"/>
    <property type="match status" value="1"/>
</dbReference>
<feature type="compositionally biased region" description="Acidic residues" evidence="5">
    <location>
        <begin position="1073"/>
        <end position="1090"/>
    </location>
</feature>
<evidence type="ECO:0000256" key="4">
    <source>
        <dbReference type="ARBA" id="ARBA00023136"/>
    </source>
</evidence>
<evidence type="ECO:0000256" key="1">
    <source>
        <dbReference type="ARBA" id="ARBA00004308"/>
    </source>
</evidence>
<dbReference type="InterPro" id="IPR045120">
    <property type="entry name" value="Suco/Slp1-like"/>
</dbReference>
<evidence type="ECO:0000259" key="7">
    <source>
        <dbReference type="PROSITE" id="PS51469"/>
    </source>
</evidence>
<feature type="signal peptide" evidence="6">
    <location>
        <begin position="1"/>
        <end position="21"/>
    </location>
</feature>
<feature type="chain" id="PRO_5018292912" description="SUN domain-containing protein" evidence="6">
    <location>
        <begin position="22"/>
        <end position="1090"/>
    </location>
</feature>
<feature type="compositionally biased region" description="Low complexity" evidence="5">
    <location>
        <begin position="572"/>
        <end position="587"/>
    </location>
</feature>
<dbReference type="GO" id="GO:0034975">
    <property type="term" value="P:protein folding in endoplasmic reticulum"/>
    <property type="evidence" value="ECO:0007669"/>
    <property type="project" value="TreeGrafter"/>
</dbReference>
<dbReference type="PANTHER" id="PTHR12953">
    <property type="entry name" value="MEMBRANE PROTEIN CH1 RELATED"/>
    <property type="match status" value="1"/>
</dbReference>
<organism evidence="8 9">
    <name type="scientific">Ascobolus immersus RN42</name>
    <dbReference type="NCBI Taxonomy" id="1160509"/>
    <lineage>
        <taxon>Eukaryota</taxon>
        <taxon>Fungi</taxon>
        <taxon>Dikarya</taxon>
        <taxon>Ascomycota</taxon>
        <taxon>Pezizomycotina</taxon>
        <taxon>Pezizomycetes</taxon>
        <taxon>Pezizales</taxon>
        <taxon>Ascobolaceae</taxon>
        <taxon>Ascobolus</taxon>
    </lineage>
</organism>
<evidence type="ECO:0000256" key="6">
    <source>
        <dbReference type="SAM" id="SignalP"/>
    </source>
</evidence>
<feature type="region of interest" description="Disordered" evidence="5">
    <location>
        <begin position="541"/>
        <end position="648"/>
    </location>
</feature>
<keyword evidence="4" id="KW-0472">Membrane</keyword>
<dbReference type="EMBL" id="ML119711">
    <property type="protein sequence ID" value="RPA78428.1"/>
    <property type="molecule type" value="Genomic_DNA"/>
</dbReference>
<feature type="compositionally biased region" description="Low complexity" evidence="5">
    <location>
        <begin position="979"/>
        <end position="988"/>
    </location>
</feature>